<dbReference type="CDD" id="cd04458">
    <property type="entry name" value="CSP_CDS"/>
    <property type="match status" value="1"/>
</dbReference>
<dbReference type="InterPro" id="IPR050181">
    <property type="entry name" value="Cold_shock_domain"/>
</dbReference>
<dbReference type="Proteomes" id="UP000791080">
    <property type="component" value="Unassembled WGS sequence"/>
</dbReference>
<name>A0ABT1JLD6_ACTCY</name>
<evidence type="ECO:0000259" key="1">
    <source>
        <dbReference type="PROSITE" id="PS51857"/>
    </source>
</evidence>
<dbReference type="SMART" id="SM00357">
    <property type="entry name" value="CSP"/>
    <property type="match status" value="1"/>
</dbReference>
<keyword evidence="3" id="KW-1185">Reference proteome</keyword>
<dbReference type="EMBL" id="AUBJ02000001">
    <property type="protein sequence ID" value="MCP2332546.1"/>
    <property type="molecule type" value="Genomic_DNA"/>
</dbReference>
<reference evidence="2 3" key="1">
    <citation type="submission" date="2022-06" db="EMBL/GenBank/DDBJ databases">
        <title>Genomic Encyclopedia of Type Strains, Phase I: the one thousand microbial genomes (KMG-I) project.</title>
        <authorList>
            <person name="Kyrpides N."/>
        </authorList>
    </citation>
    <scope>NUCLEOTIDE SEQUENCE [LARGE SCALE GENOMIC DNA]</scope>
    <source>
        <strain evidence="2 3">DSM 43889</strain>
    </source>
</reference>
<gene>
    <name evidence="2" type="ORF">G443_002816</name>
</gene>
<evidence type="ECO:0000313" key="3">
    <source>
        <dbReference type="Proteomes" id="UP000791080"/>
    </source>
</evidence>
<protein>
    <submittedName>
        <fullName evidence="2">Cold shock protein (Beta-ribbon, CspA family)</fullName>
    </submittedName>
</protein>
<dbReference type="PANTHER" id="PTHR11544">
    <property type="entry name" value="COLD SHOCK DOMAIN CONTAINING PROTEINS"/>
    <property type="match status" value="1"/>
</dbReference>
<accession>A0ABT1JLD6</accession>
<proteinExistence type="predicted"/>
<dbReference type="Gene3D" id="2.40.50.140">
    <property type="entry name" value="Nucleic acid-binding proteins"/>
    <property type="match status" value="1"/>
</dbReference>
<dbReference type="InterPro" id="IPR012340">
    <property type="entry name" value="NA-bd_OB-fold"/>
</dbReference>
<comment type="caution">
    <text evidence="2">The sequence shown here is derived from an EMBL/GenBank/DDBJ whole genome shotgun (WGS) entry which is preliminary data.</text>
</comment>
<dbReference type="InterPro" id="IPR011129">
    <property type="entry name" value="CSD"/>
</dbReference>
<dbReference type="Pfam" id="PF00313">
    <property type="entry name" value="CSD"/>
    <property type="match status" value="1"/>
</dbReference>
<dbReference type="PRINTS" id="PR00050">
    <property type="entry name" value="COLDSHOCK"/>
</dbReference>
<sequence>MRTVPSGRVKWYDAEKGFGFVTQDGGEDVYVRASALPPGVEALKTGQRVEFGMAEGRRGPQALSVKLLDAPPSVAEARRRPAEELHGLIEDMIKLLEAKVQPELRRGRYPDRRNTKRIAEVVRAVARELEP</sequence>
<dbReference type="InterPro" id="IPR002059">
    <property type="entry name" value="CSP_DNA-bd"/>
</dbReference>
<dbReference type="SUPFAM" id="SSF50249">
    <property type="entry name" value="Nucleic acid-binding proteins"/>
    <property type="match status" value="1"/>
</dbReference>
<dbReference type="PROSITE" id="PS51857">
    <property type="entry name" value="CSD_2"/>
    <property type="match status" value="1"/>
</dbReference>
<organism evidence="2 3">
    <name type="scientific">Actinoalloteichus caeruleus DSM 43889</name>
    <dbReference type="NCBI Taxonomy" id="1120930"/>
    <lineage>
        <taxon>Bacteria</taxon>
        <taxon>Bacillati</taxon>
        <taxon>Actinomycetota</taxon>
        <taxon>Actinomycetes</taxon>
        <taxon>Pseudonocardiales</taxon>
        <taxon>Pseudonocardiaceae</taxon>
        <taxon>Actinoalloteichus</taxon>
        <taxon>Actinoalloteichus cyanogriseus</taxon>
    </lineage>
</organism>
<feature type="domain" description="CSD" evidence="1">
    <location>
        <begin position="4"/>
        <end position="67"/>
    </location>
</feature>
<evidence type="ECO:0000313" key="2">
    <source>
        <dbReference type="EMBL" id="MCP2332546.1"/>
    </source>
</evidence>